<proteinExistence type="predicted"/>
<reference evidence="1 2" key="1">
    <citation type="submission" date="2018-07" db="EMBL/GenBank/DDBJ databases">
        <title>The complete nuclear genome of the prasinophyte Chloropicon primus (CCMP1205).</title>
        <authorList>
            <person name="Pombert J.-F."/>
            <person name="Otis C."/>
            <person name="Turmel M."/>
            <person name="Lemieux C."/>
        </authorList>
    </citation>
    <scope>NUCLEOTIDE SEQUENCE [LARGE SCALE GENOMIC DNA]</scope>
    <source>
        <strain evidence="1 2">CCMP1205</strain>
    </source>
</reference>
<name>A0A5B8MRI6_9CHLO</name>
<sequence length="155" mass="17839">MSCNTDTIAWSSKNSLEFVLMDWVLWNLFVEAQADKRVTVESLHGHEGAMILMEICREYILDGSDCPGLREWNEALLKVPSNKNTNHTVKSEEELSWALLGEANMTMAIMAQRMALRYGYWIKPEDLLFTSEDKMEESCHFIYGTGKWHCELVPS</sequence>
<accession>A0A5B8MRI6</accession>
<dbReference type="Proteomes" id="UP000316726">
    <property type="component" value="Chromosome 9"/>
</dbReference>
<dbReference type="EMBL" id="CP031042">
    <property type="protein sequence ID" value="QDZ22877.1"/>
    <property type="molecule type" value="Genomic_DNA"/>
</dbReference>
<gene>
    <name evidence="1" type="ORF">A3770_09p53950</name>
</gene>
<protein>
    <submittedName>
        <fullName evidence="1">Uncharacterized protein</fullName>
    </submittedName>
</protein>
<evidence type="ECO:0000313" key="1">
    <source>
        <dbReference type="EMBL" id="QDZ22877.1"/>
    </source>
</evidence>
<organism evidence="1 2">
    <name type="scientific">Chloropicon primus</name>
    <dbReference type="NCBI Taxonomy" id="1764295"/>
    <lineage>
        <taxon>Eukaryota</taxon>
        <taxon>Viridiplantae</taxon>
        <taxon>Chlorophyta</taxon>
        <taxon>Chloropicophyceae</taxon>
        <taxon>Chloropicales</taxon>
        <taxon>Chloropicaceae</taxon>
        <taxon>Chloropicon</taxon>
    </lineage>
</organism>
<dbReference type="AlphaFoldDB" id="A0A5B8MRI6"/>
<keyword evidence="2" id="KW-1185">Reference proteome</keyword>
<evidence type="ECO:0000313" key="2">
    <source>
        <dbReference type="Proteomes" id="UP000316726"/>
    </source>
</evidence>